<organism evidence="2 3">
    <name type="scientific">Sitophilus oryzae</name>
    <name type="common">Rice weevil</name>
    <name type="synonym">Curculio oryzae</name>
    <dbReference type="NCBI Taxonomy" id="7048"/>
    <lineage>
        <taxon>Eukaryota</taxon>
        <taxon>Metazoa</taxon>
        <taxon>Ecdysozoa</taxon>
        <taxon>Arthropoda</taxon>
        <taxon>Hexapoda</taxon>
        <taxon>Insecta</taxon>
        <taxon>Pterygota</taxon>
        <taxon>Neoptera</taxon>
        <taxon>Endopterygota</taxon>
        <taxon>Coleoptera</taxon>
        <taxon>Polyphaga</taxon>
        <taxon>Cucujiformia</taxon>
        <taxon>Curculionidae</taxon>
        <taxon>Dryophthorinae</taxon>
        <taxon>Sitophilus</taxon>
    </lineage>
</organism>
<dbReference type="SUPFAM" id="SSF55718">
    <property type="entry name" value="SCP-like"/>
    <property type="match status" value="1"/>
</dbReference>
<dbReference type="GO" id="GO:0005829">
    <property type="term" value="C:cytosol"/>
    <property type="evidence" value="ECO:0007669"/>
    <property type="project" value="TreeGrafter"/>
</dbReference>
<dbReference type="OrthoDB" id="3592703at2759"/>
<sequence length="117" mass="12934">MSSSELKSDAIFEFIIEKVKEDPNKAKSIGGVFLYKITKDGKEAKQWTMDLKNAKVYEGAPEGKPSTTLTVSDEDFLLLAEGKLQPQQAFMKGKLKITGNIMLAQKLAPLLRTTAKL</sequence>
<dbReference type="AlphaFoldDB" id="A0A6J2YLG2"/>
<dbReference type="PANTHER" id="PTHR10094:SF25">
    <property type="entry name" value="SCP2 STEROL-BINDING DOMAIN-CONTAINING PROTEIN 1"/>
    <property type="match status" value="1"/>
</dbReference>
<dbReference type="FunFam" id="3.30.1050.10:FF:000001">
    <property type="entry name" value="Putative Non-specific lipid-transfer protein"/>
    <property type="match status" value="1"/>
</dbReference>
<dbReference type="RefSeq" id="XP_030763994.1">
    <property type="nucleotide sequence ID" value="XM_030908134.1"/>
</dbReference>
<proteinExistence type="predicted"/>
<keyword evidence="2" id="KW-1185">Reference proteome</keyword>
<accession>A0A6J2YLG2</accession>
<evidence type="ECO:0000313" key="3">
    <source>
        <dbReference type="RefSeq" id="XP_030763994.1"/>
    </source>
</evidence>
<dbReference type="Proteomes" id="UP000504635">
    <property type="component" value="Unplaced"/>
</dbReference>
<evidence type="ECO:0000259" key="1">
    <source>
        <dbReference type="Pfam" id="PF02036"/>
    </source>
</evidence>
<dbReference type="Gene3D" id="3.30.1050.10">
    <property type="entry name" value="SCP2 sterol-binding domain"/>
    <property type="match status" value="1"/>
</dbReference>
<name>A0A6J2YLG2_SITOR</name>
<feature type="domain" description="SCP2" evidence="1">
    <location>
        <begin position="16"/>
        <end position="111"/>
    </location>
</feature>
<evidence type="ECO:0000313" key="2">
    <source>
        <dbReference type="Proteomes" id="UP000504635"/>
    </source>
</evidence>
<dbReference type="PANTHER" id="PTHR10094">
    <property type="entry name" value="STEROL CARRIER PROTEIN 2 SCP-2 FAMILY PROTEIN"/>
    <property type="match status" value="1"/>
</dbReference>
<dbReference type="GeneID" id="115888404"/>
<dbReference type="InterPro" id="IPR003033">
    <property type="entry name" value="SCP2_sterol-bd_dom"/>
</dbReference>
<reference evidence="3" key="1">
    <citation type="submission" date="2025-08" db="UniProtKB">
        <authorList>
            <consortium name="RefSeq"/>
        </authorList>
    </citation>
    <scope>IDENTIFICATION</scope>
    <source>
        <tissue evidence="3">Gonads</tissue>
    </source>
</reference>
<dbReference type="Pfam" id="PF02036">
    <property type="entry name" value="SCP2"/>
    <property type="match status" value="1"/>
</dbReference>
<gene>
    <name evidence="3" type="primary">LOC115888404</name>
</gene>
<dbReference type="InterPro" id="IPR036527">
    <property type="entry name" value="SCP2_sterol-bd_dom_sf"/>
</dbReference>
<protein>
    <submittedName>
        <fullName evidence="3">Peroxisomal multifunctional enzyme type 2 isoform X2</fullName>
    </submittedName>
</protein>